<dbReference type="AlphaFoldDB" id="A0AAD1UL83"/>
<organism evidence="1 2">
    <name type="scientific">Euplotes crassus</name>
    <dbReference type="NCBI Taxonomy" id="5936"/>
    <lineage>
        <taxon>Eukaryota</taxon>
        <taxon>Sar</taxon>
        <taxon>Alveolata</taxon>
        <taxon>Ciliophora</taxon>
        <taxon>Intramacronucleata</taxon>
        <taxon>Spirotrichea</taxon>
        <taxon>Hypotrichia</taxon>
        <taxon>Euplotida</taxon>
        <taxon>Euplotidae</taxon>
        <taxon>Moneuplotes</taxon>
    </lineage>
</organism>
<name>A0AAD1UL83_EUPCR</name>
<evidence type="ECO:0000313" key="1">
    <source>
        <dbReference type="EMBL" id="CAI2370817.1"/>
    </source>
</evidence>
<comment type="caution">
    <text evidence="1">The sequence shown here is derived from an EMBL/GenBank/DDBJ whole genome shotgun (WGS) entry which is preliminary data.</text>
</comment>
<reference evidence="1" key="1">
    <citation type="submission" date="2023-07" db="EMBL/GenBank/DDBJ databases">
        <authorList>
            <consortium name="AG Swart"/>
            <person name="Singh M."/>
            <person name="Singh A."/>
            <person name="Seah K."/>
            <person name="Emmerich C."/>
        </authorList>
    </citation>
    <scope>NUCLEOTIDE SEQUENCE</scope>
    <source>
        <strain evidence="1">DP1</strain>
    </source>
</reference>
<protein>
    <submittedName>
        <fullName evidence="1">Uncharacterized protein</fullName>
    </submittedName>
</protein>
<evidence type="ECO:0000313" key="2">
    <source>
        <dbReference type="Proteomes" id="UP001295684"/>
    </source>
</evidence>
<keyword evidence="2" id="KW-1185">Reference proteome</keyword>
<dbReference type="EMBL" id="CAMPGE010012032">
    <property type="protein sequence ID" value="CAI2370817.1"/>
    <property type="molecule type" value="Genomic_DNA"/>
</dbReference>
<accession>A0AAD1UL83</accession>
<proteinExistence type="predicted"/>
<sequence length="175" mass="20084">MKSPTARNIKLNKKLLSMLKVKIQRNPKVTLATLKAKVKTGMTKNSRTRRPQRNISKNRKLCISLSTVAKNRNFFSPQRTMRTKTKTGANTNMEVTKKREMLSPDESRSYLLHSYMIGRVNSKIKNNRIINGRFVSPLKLFRKVQGFQSMNKTSIIEKEELNGDFTSLPKIAKGL</sequence>
<gene>
    <name evidence="1" type="ORF">ECRASSUSDP1_LOCUS12136</name>
</gene>
<dbReference type="Proteomes" id="UP001295684">
    <property type="component" value="Unassembled WGS sequence"/>
</dbReference>